<comment type="caution">
    <text evidence="2">The sequence shown here is derived from an EMBL/GenBank/DDBJ whole genome shotgun (WGS) entry which is preliminary data.</text>
</comment>
<gene>
    <name evidence="2" type="ORF">HS088_TW17G00427</name>
</gene>
<evidence type="ECO:0000313" key="2">
    <source>
        <dbReference type="EMBL" id="KAF5732894.1"/>
    </source>
</evidence>
<sequence length="162" mass="17613">MPKQTSSPPPPPPPPRPPQHPPLLRIPMKAGEQIREAIRIVKTLRVAITRITGRRRRAILPRPVTTSPKDIQAAAAKAAAAAPGRSSENETEAEPSPHNTSASSDNSQESPSVDCDDALFDLPDLFVDGCDRGDGLCYYSPSWQLCGADYGLRSEEPFLLEY</sequence>
<evidence type="ECO:0000313" key="3">
    <source>
        <dbReference type="Proteomes" id="UP000593562"/>
    </source>
</evidence>
<evidence type="ECO:0000256" key="1">
    <source>
        <dbReference type="SAM" id="MobiDB-lite"/>
    </source>
</evidence>
<accession>A0A7J7CFC8</accession>
<organism evidence="2 3">
    <name type="scientific">Tripterygium wilfordii</name>
    <name type="common">Thunder God vine</name>
    <dbReference type="NCBI Taxonomy" id="458696"/>
    <lineage>
        <taxon>Eukaryota</taxon>
        <taxon>Viridiplantae</taxon>
        <taxon>Streptophyta</taxon>
        <taxon>Embryophyta</taxon>
        <taxon>Tracheophyta</taxon>
        <taxon>Spermatophyta</taxon>
        <taxon>Magnoliopsida</taxon>
        <taxon>eudicotyledons</taxon>
        <taxon>Gunneridae</taxon>
        <taxon>Pentapetalae</taxon>
        <taxon>rosids</taxon>
        <taxon>fabids</taxon>
        <taxon>Celastrales</taxon>
        <taxon>Celastraceae</taxon>
        <taxon>Tripterygium</taxon>
    </lineage>
</organism>
<feature type="region of interest" description="Disordered" evidence="1">
    <location>
        <begin position="1"/>
        <end position="30"/>
    </location>
</feature>
<feature type="compositionally biased region" description="Low complexity" evidence="1">
    <location>
        <begin position="73"/>
        <end position="82"/>
    </location>
</feature>
<keyword evidence="3" id="KW-1185">Reference proteome</keyword>
<name>A0A7J7CFC8_TRIWF</name>
<reference evidence="2 3" key="1">
    <citation type="journal article" date="2020" name="Nat. Commun.">
        <title>Genome of Tripterygium wilfordii and identification of cytochrome P450 involved in triptolide biosynthesis.</title>
        <authorList>
            <person name="Tu L."/>
            <person name="Su P."/>
            <person name="Zhang Z."/>
            <person name="Gao L."/>
            <person name="Wang J."/>
            <person name="Hu T."/>
            <person name="Zhou J."/>
            <person name="Zhang Y."/>
            <person name="Zhao Y."/>
            <person name="Liu Y."/>
            <person name="Song Y."/>
            <person name="Tong Y."/>
            <person name="Lu Y."/>
            <person name="Yang J."/>
            <person name="Xu C."/>
            <person name="Jia M."/>
            <person name="Peters R.J."/>
            <person name="Huang L."/>
            <person name="Gao W."/>
        </authorList>
    </citation>
    <scope>NUCLEOTIDE SEQUENCE [LARGE SCALE GENOMIC DNA]</scope>
    <source>
        <strain evidence="3">cv. XIE 37</strain>
        <tissue evidence="2">Leaf</tissue>
    </source>
</reference>
<dbReference type="EMBL" id="JAAARO010000017">
    <property type="protein sequence ID" value="KAF5732894.1"/>
    <property type="molecule type" value="Genomic_DNA"/>
</dbReference>
<protein>
    <submittedName>
        <fullName evidence="2">Ethylene-responsive transcription factor</fullName>
    </submittedName>
</protein>
<proteinExistence type="predicted"/>
<dbReference type="InParanoid" id="A0A7J7CFC8"/>
<feature type="compositionally biased region" description="Polar residues" evidence="1">
    <location>
        <begin position="97"/>
        <end position="111"/>
    </location>
</feature>
<feature type="compositionally biased region" description="Pro residues" evidence="1">
    <location>
        <begin position="7"/>
        <end position="21"/>
    </location>
</feature>
<dbReference type="Proteomes" id="UP000593562">
    <property type="component" value="Unassembled WGS sequence"/>
</dbReference>
<dbReference type="AlphaFoldDB" id="A0A7J7CFC8"/>
<feature type="region of interest" description="Disordered" evidence="1">
    <location>
        <begin position="55"/>
        <end position="114"/>
    </location>
</feature>